<keyword evidence="5" id="KW-1185">Reference proteome</keyword>
<keyword evidence="2 3" id="KW-0819">tRNA processing</keyword>
<evidence type="ECO:0000256" key="3">
    <source>
        <dbReference type="HAMAP-Rule" id="MF_01539"/>
    </source>
</evidence>
<dbReference type="Pfam" id="PF05636">
    <property type="entry name" value="HIGH_NTase1"/>
    <property type="match status" value="1"/>
</dbReference>
<gene>
    <name evidence="4" type="primary">ylbM</name>
    <name evidence="3" type="synonym">tmcAL</name>
    <name evidence="4" type="ORF">GCM10011409_23260</name>
</gene>
<protein>
    <recommendedName>
        <fullName evidence="3">tRNA(Met) cytidine acetate ligase</fullName>
        <ecNumber evidence="3">6.3.4.-</ecNumber>
    </recommendedName>
</protein>
<feature type="binding site" evidence="3">
    <location>
        <position position="101"/>
    </location>
    <ligand>
        <name>ATP</name>
        <dbReference type="ChEBI" id="CHEBI:30616"/>
    </ligand>
</feature>
<dbReference type="GO" id="GO:0005524">
    <property type="term" value="F:ATP binding"/>
    <property type="evidence" value="ECO:0007669"/>
    <property type="project" value="UniProtKB-KW"/>
</dbReference>
<comment type="caution">
    <text evidence="4">The sequence shown here is derived from an EMBL/GenBank/DDBJ whole genome shotgun (WGS) entry which is preliminary data.</text>
</comment>
<dbReference type="EMBL" id="BMJD01000017">
    <property type="protein sequence ID" value="GGB45038.1"/>
    <property type="molecule type" value="Genomic_DNA"/>
</dbReference>
<dbReference type="GO" id="GO:0000049">
    <property type="term" value="F:tRNA binding"/>
    <property type="evidence" value="ECO:0007669"/>
    <property type="project" value="UniProtKB-KW"/>
</dbReference>
<keyword evidence="3" id="KW-0963">Cytoplasm</keyword>
<reference evidence="4" key="1">
    <citation type="journal article" date="2014" name="Int. J. Syst. Evol. Microbiol.">
        <title>Complete genome sequence of Corynebacterium casei LMG S-19264T (=DSM 44701T), isolated from a smear-ripened cheese.</title>
        <authorList>
            <consortium name="US DOE Joint Genome Institute (JGI-PGF)"/>
            <person name="Walter F."/>
            <person name="Albersmeier A."/>
            <person name="Kalinowski J."/>
            <person name="Ruckert C."/>
        </authorList>
    </citation>
    <scope>NUCLEOTIDE SEQUENCE</scope>
    <source>
        <strain evidence="4">CGMCC 1.15454</strain>
    </source>
</reference>
<keyword evidence="3" id="KW-0547">Nucleotide-binding</keyword>
<reference evidence="4" key="2">
    <citation type="submission" date="2020-09" db="EMBL/GenBank/DDBJ databases">
        <authorList>
            <person name="Sun Q."/>
            <person name="Zhou Y."/>
        </authorList>
    </citation>
    <scope>NUCLEOTIDE SEQUENCE</scope>
    <source>
        <strain evidence="4">CGMCC 1.15454</strain>
    </source>
</reference>
<comment type="subcellular location">
    <subcellularLocation>
        <location evidence="3">Cytoplasm</location>
    </subcellularLocation>
</comment>
<comment type="function">
    <text evidence="3">Catalyzes the formation of N(4)-acetylcytidine (ac(4)C) at the wobble position of elongator tRNA(Met), using acetate and ATP as substrates. First activates an acetate ion to form acetyladenylate (Ac-AMP) and then transfers the acetyl group to tRNA to form ac(4)C34.</text>
</comment>
<dbReference type="EC" id="6.3.4.-" evidence="3"/>
<dbReference type="InterPro" id="IPR008513">
    <property type="entry name" value="tRNA(Met)_cyd_acetate_ligase"/>
</dbReference>
<name>A0A9W5TXW5_9BACI</name>
<evidence type="ECO:0000313" key="4">
    <source>
        <dbReference type="EMBL" id="GGB45038.1"/>
    </source>
</evidence>
<comment type="catalytic activity">
    <reaction evidence="3">
        <text>cytidine(34) in elongator tRNA(Met) + acetate + ATP = N(4)-acetylcytidine(34) in elongator tRNA(Met) + AMP + diphosphate</text>
        <dbReference type="Rhea" id="RHEA:58144"/>
        <dbReference type="Rhea" id="RHEA-COMP:10693"/>
        <dbReference type="Rhea" id="RHEA-COMP:10694"/>
        <dbReference type="ChEBI" id="CHEBI:30089"/>
        <dbReference type="ChEBI" id="CHEBI:30616"/>
        <dbReference type="ChEBI" id="CHEBI:33019"/>
        <dbReference type="ChEBI" id="CHEBI:74900"/>
        <dbReference type="ChEBI" id="CHEBI:82748"/>
        <dbReference type="ChEBI" id="CHEBI:456215"/>
    </reaction>
</comment>
<sequence>MKACGLIVEYNPFHNGHVYHLKNAKNVSNADCMITVMSGSFLQRGEPAIIDKFYRTKAAVTSGIDIVVELPYAFAVQSSDLFARGSVLTLQALGVDSICFGSESGDITDFISGYHLFNEQAELFRETLTTQLQQGLSFPEASKAAYQKIGLTTAGMDLTKPNNILGFSYVKAILENNLPIEPLTIKRSKSGYHDKTITSSIASATSIREQLFADNKITPEIAAAIPEATKEQLNRYRHIATSWHQWEDYFPLLHYRVMTMTEQELSAIQGVDEGLEYRLKKTAKHATSFENWMEQLKTKRYTWTRLQRMFVHILTNTKKRDMTFVLEMASMPYVRLLGLTKTGRQYLNSIKKQIEIPVITKLSRNMHPLLHLEEKASAAYYSILPPALQMKLRSQELQPPIMDP</sequence>
<dbReference type="Gene3D" id="3.40.50.620">
    <property type="entry name" value="HUPs"/>
    <property type="match status" value="1"/>
</dbReference>
<feature type="binding site" evidence="3">
    <location>
        <begin position="7"/>
        <end position="20"/>
    </location>
    <ligand>
        <name>ATP</name>
        <dbReference type="ChEBI" id="CHEBI:30616"/>
    </ligand>
</feature>
<dbReference type="AlphaFoldDB" id="A0A9W5TXW5"/>
<dbReference type="GO" id="GO:0006400">
    <property type="term" value="P:tRNA modification"/>
    <property type="evidence" value="ECO:0007669"/>
    <property type="project" value="UniProtKB-UniRule"/>
</dbReference>
<dbReference type="HAMAP" id="MF_01539">
    <property type="entry name" value="TmcAL"/>
    <property type="match status" value="1"/>
</dbReference>
<evidence type="ECO:0000313" key="5">
    <source>
        <dbReference type="Proteomes" id="UP000621492"/>
    </source>
</evidence>
<dbReference type="NCBIfam" id="NF010191">
    <property type="entry name" value="PRK13670.1"/>
    <property type="match status" value="1"/>
</dbReference>
<keyword evidence="3" id="KW-0067">ATP-binding</keyword>
<accession>A0A9W5TXW5</accession>
<proteinExistence type="inferred from homology"/>
<dbReference type="Proteomes" id="UP000621492">
    <property type="component" value="Unassembled WGS sequence"/>
</dbReference>
<dbReference type="GO" id="GO:0016879">
    <property type="term" value="F:ligase activity, forming carbon-nitrogen bonds"/>
    <property type="evidence" value="ECO:0007669"/>
    <property type="project" value="UniProtKB-UniRule"/>
</dbReference>
<feature type="binding site" evidence="3">
    <location>
        <position position="162"/>
    </location>
    <ligand>
        <name>ATP</name>
        <dbReference type="ChEBI" id="CHEBI:30616"/>
    </ligand>
</feature>
<dbReference type="InterPro" id="IPR014729">
    <property type="entry name" value="Rossmann-like_a/b/a_fold"/>
</dbReference>
<comment type="similarity">
    <text evidence="3">Belongs to the TmcAL family.</text>
</comment>
<dbReference type="RefSeq" id="WP_088050068.1">
    <property type="nucleotide sequence ID" value="NZ_BMJD01000017.1"/>
</dbReference>
<keyword evidence="3" id="KW-0820">tRNA-binding</keyword>
<evidence type="ECO:0000256" key="2">
    <source>
        <dbReference type="ARBA" id="ARBA00022694"/>
    </source>
</evidence>
<dbReference type="GO" id="GO:0005737">
    <property type="term" value="C:cytoplasm"/>
    <property type="evidence" value="ECO:0007669"/>
    <property type="project" value="UniProtKB-SubCell"/>
</dbReference>
<keyword evidence="3" id="KW-0694">RNA-binding</keyword>
<dbReference type="PANTHER" id="PTHR37825">
    <property type="entry name" value="TRNA(MET) CYTIDINE ACETATE LIGASE"/>
    <property type="match status" value="1"/>
</dbReference>
<feature type="binding site" evidence="3">
    <location>
        <position position="187"/>
    </location>
    <ligand>
        <name>ATP</name>
        <dbReference type="ChEBI" id="CHEBI:30616"/>
    </ligand>
</feature>
<keyword evidence="1 3" id="KW-0436">Ligase</keyword>
<organism evidence="4 5">
    <name type="scientific">Lentibacillus populi</name>
    <dbReference type="NCBI Taxonomy" id="1827502"/>
    <lineage>
        <taxon>Bacteria</taxon>
        <taxon>Bacillati</taxon>
        <taxon>Bacillota</taxon>
        <taxon>Bacilli</taxon>
        <taxon>Bacillales</taxon>
        <taxon>Bacillaceae</taxon>
        <taxon>Lentibacillus</taxon>
    </lineage>
</organism>
<dbReference type="PANTHER" id="PTHR37825:SF1">
    <property type="entry name" value="TRNA(MET) CYTIDINE ACETATE LIGASE"/>
    <property type="match status" value="1"/>
</dbReference>
<evidence type="ECO:0000256" key="1">
    <source>
        <dbReference type="ARBA" id="ARBA00022598"/>
    </source>
</evidence>
<dbReference type="SUPFAM" id="SSF52374">
    <property type="entry name" value="Nucleotidylyl transferase"/>
    <property type="match status" value="1"/>
</dbReference>
<comment type="caution">
    <text evidence="3">Lacks conserved residue(s) required for the propagation of feature annotation.</text>
</comment>